<dbReference type="InterPro" id="IPR027417">
    <property type="entry name" value="P-loop_NTPase"/>
</dbReference>
<dbReference type="PANTHER" id="PTHR43166:SF4">
    <property type="entry name" value="PHOSPHONATES IMPORT ATP-BINDING PROTEIN PHNC"/>
    <property type="match status" value="1"/>
</dbReference>
<keyword evidence="4" id="KW-0067">ATP-binding</keyword>
<dbReference type="SMART" id="SM00382">
    <property type="entry name" value="AAA"/>
    <property type="match status" value="1"/>
</dbReference>
<dbReference type="AlphaFoldDB" id="A0A1M5T5M3"/>
<organism evidence="6 7">
    <name type="scientific">Thermosipho atlanticus DSM 15807</name>
    <dbReference type="NCBI Taxonomy" id="1123380"/>
    <lineage>
        <taxon>Bacteria</taxon>
        <taxon>Thermotogati</taxon>
        <taxon>Thermotogota</taxon>
        <taxon>Thermotogae</taxon>
        <taxon>Thermotogales</taxon>
        <taxon>Fervidobacteriaceae</taxon>
        <taxon>Thermosipho</taxon>
    </lineage>
</organism>
<dbReference type="InterPro" id="IPR003439">
    <property type="entry name" value="ABC_transporter-like_ATP-bd"/>
</dbReference>
<dbReference type="Proteomes" id="UP000242592">
    <property type="component" value="Unassembled WGS sequence"/>
</dbReference>
<keyword evidence="2" id="KW-0813">Transport</keyword>
<dbReference type="PANTHER" id="PTHR43166">
    <property type="entry name" value="AMINO ACID IMPORT ATP-BINDING PROTEIN"/>
    <property type="match status" value="1"/>
</dbReference>
<evidence type="ECO:0000256" key="4">
    <source>
        <dbReference type="ARBA" id="ARBA00022840"/>
    </source>
</evidence>
<evidence type="ECO:0000256" key="2">
    <source>
        <dbReference type="ARBA" id="ARBA00022448"/>
    </source>
</evidence>
<gene>
    <name evidence="6" type="ORF">SAMN02745199_1176</name>
</gene>
<proteinExistence type="inferred from homology"/>
<evidence type="ECO:0000256" key="1">
    <source>
        <dbReference type="ARBA" id="ARBA00005417"/>
    </source>
</evidence>
<dbReference type="GO" id="GO:0016887">
    <property type="term" value="F:ATP hydrolysis activity"/>
    <property type="evidence" value="ECO:0007669"/>
    <property type="project" value="InterPro"/>
</dbReference>
<dbReference type="EMBL" id="FQXN01000004">
    <property type="protein sequence ID" value="SHH45890.1"/>
    <property type="molecule type" value="Genomic_DNA"/>
</dbReference>
<dbReference type="STRING" id="1123380.SAMN02745199_1176"/>
<evidence type="ECO:0000313" key="6">
    <source>
        <dbReference type="EMBL" id="SHH45890.1"/>
    </source>
</evidence>
<dbReference type="InterPro" id="IPR050086">
    <property type="entry name" value="MetN_ABC_transporter-like"/>
</dbReference>
<evidence type="ECO:0000313" key="7">
    <source>
        <dbReference type="Proteomes" id="UP000242592"/>
    </source>
</evidence>
<keyword evidence="3" id="KW-0547">Nucleotide-binding</keyword>
<accession>A0A1M5T5M3</accession>
<dbReference type="OrthoDB" id="45287at2"/>
<keyword evidence="7" id="KW-1185">Reference proteome</keyword>
<dbReference type="RefSeq" id="WP_073073153.1">
    <property type="nucleotide sequence ID" value="NZ_FQXN01000004.1"/>
</dbReference>
<protein>
    <submittedName>
        <fullName evidence="6">ABC-type cobalamin/Fe3+-siderophores transport system, ATPase component</fullName>
    </submittedName>
</protein>
<reference evidence="7" key="1">
    <citation type="submission" date="2016-11" db="EMBL/GenBank/DDBJ databases">
        <authorList>
            <person name="Varghese N."/>
            <person name="Submissions S."/>
        </authorList>
    </citation>
    <scope>NUCLEOTIDE SEQUENCE [LARGE SCALE GENOMIC DNA]</scope>
    <source>
        <strain evidence="7">DSM 15807</strain>
    </source>
</reference>
<evidence type="ECO:0000259" key="5">
    <source>
        <dbReference type="PROSITE" id="PS50893"/>
    </source>
</evidence>
<comment type="similarity">
    <text evidence="1">Belongs to the ABC transporter superfamily.</text>
</comment>
<sequence length="239" mass="27881">MTNQKKVILKVDDFTGFVNKVKLFENITFSLEERNILVLYGPRGSGKSALLRSFARLNEEIFDEVKYDGEVFLEGENLFDYDIKQIRNFVFYSDTNFFEALDYLTFGELIELAIGKEFLPFEEYSSLLDDFGLLKALVKGYKTKLSDLYVLEKISILLFLSYLKDSKLVIFDCILDHLDDEHLKELSFILKKRILSADKALILATRFFKRFLPIADLFIFMKNGKIEFEGKPKDFTIAR</sequence>
<dbReference type="GO" id="GO:0005524">
    <property type="term" value="F:ATP binding"/>
    <property type="evidence" value="ECO:0007669"/>
    <property type="project" value="UniProtKB-KW"/>
</dbReference>
<evidence type="ECO:0000256" key="3">
    <source>
        <dbReference type="ARBA" id="ARBA00022741"/>
    </source>
</evidence>
<dbReference type="Gene3D" id="3.40.50.300">
    <property type="entry name" value="P-loop containing nucleotide triphosphate hydrolases"/>
    <property type="match status" value="1"/>
</dbReference>
<feature type="domain" description="ABC transporter" evidence="5">
    <location>
        <begin position="9"/>
        <end position="237"/>
    </location>
</feature>
<name>A0A1M5T5M3_9BACT</name>
<dbReference type="PROSITE" id="PS50893">
    <property type="entry name" value="ABC_TRANSPORTER_2"/>
    <property type="match status" value="1"/>
</dbReference>
<dbReference type="Pfam" id="PF00005">
    <property type="entry name" value="ABC_tran"/>
    <property type="match status" value="1"/>
</dbReference>
<dbReference type="InterPro" id="IPR003593">
    <property type="entry name" value="AAA+_ATPase"/>
</dbReference>
<dbReference type="SUPFAM" id="SSF52540">
    <property type="entry name" value="P-loop containing nucleoside triphosphate hydrolases"/>
    <property type="match status" value="1"/>
</dbReference>